<feature type="region of interest" description="Disordered" evidence="1">
    <location>
        <begin position="147"/>
        <end position="172"/>
    </location>
</feature>
<evidence type="ECO:0000313" key="2">
    <source>
        <dbReference type="EMBL" id="KAG7089002.1"/>
    </source>
</evidence>
<feature type="compositionally biased region" description="Acidic residues" evidence="1">
    <location>
        <begin position="36"/>
        <end position="46"/>
    </location>
</feature>
<dbReference type="OrthoDB" id="3062963at2759"/>
<dbReference type="RefSeq" id="XP_043005473.1">
    <property type="nucleotide sequence ID" value="XM_043158101.1"/>
</dbReference>
<evidence type="ECO:0000313" key="3">
    <source>
        <dbReference type="Proteomes" id="UP001049176"/>
    </source>
</evidence>
<accession>A0A9P7RT49</accession>
<name>A0A9P7RT49_9AGAR</name>
<feature type="region of interest" description="Disordered" evidence="1">
    <location>
        <begin position="110"/>
        <end position="135"/>
    </location>
</feature>
<sequence length="243" mass="25855">MTTTYSAFFSSGLLAPPTSNTYARPRLDSTSTITSDDIDDASDLDESGSMSYATYRKRTTSSNLKSKSSQPALRKRKSSVSLNVTTSPVAQLRSPSRAVENALSFQRHLQYAQGTPSKSRSRSGSGSGEVASMGTSLVGRMRSASVGTALKSHRSVRRIPKNPLPPPSVPLPPLPPLPPKTPQRIHGRSFSLVPHGNPMARAGSGYGQGTALPPVPATPPGMVVDSPRTPLGEIQHYGEMEEE</sequence>
<feature type="compositionally biased region" description="Polar residues" evidence="1">
    <location>
        <begin position="79"/>
        <end position="89"/>
    </location>
</feature>
<evidence type="ECO:0000256" key="1">
    <source>
        <dbReference type="SAM" id="MobiDB-lite"/>
    </source>
</evidence>
<organism evidence="2 3">
    <name type="scientific">Marasmius oreades</name>
    <name type="common">fairy-ring Marasmius</name>
    <dbReference type="NCBI Taxonomy" id="181124"/>
    <lineage>
        <taxon>Eukaryota</taxon>
        <taxon>Fungi</taxon>
        <taxon>Dikarya</taxon>
        <taxon>Basidiomycota</taxon>
        <taxon>Agaricomycotina</taxon>
        <taxon>Agaricomycetes</taxon>
        <taxon>Agaricomycetidae</taxon>
        <taxon>Agaricales</taxon>
        <taxon>Marasmiineae</taxon>
        <taxon>Marasmiaceae</taxon>
        <taxon>Marasmius</taxon>
    </lineage>
</organism>
<feature type="region of interest" description="Disordered" evidence="1">
    <location>
        <begin position="194"/>
        <end position="243"/>
    </location>
</feature>
<dbReference type="GeneID" id="66082026"/>
<feature type="compositionally biased region" description="Basic residues" evidence="1">
    <location>
        <begin position="151"/>
        <end position="160"/>
    </location>
</feature>
<dbReference type="Proteomes" id="UP001049176">
    <property type="component" value="Chromosome 8"/>
</dbReference>
<feature type="compositionally biased region" description="Polar residues" evidence="1">
    <location>
        <begin position="60"/>
        <end position="71"/>
    </location>
</feature>
<dbReference type="AlphaFoldDB" id="A0A9P7RT49"/>
<dbReference type="EMBL" id="CM032188">
    <property type="protein sequence ID" value="KAG7089002.1"/>
    <property type="molecule type" value="Genomic_DNA"/>
</dbReference>
<comment type="caution">
    <text evidence="2">The sequence shown here is derived from an EMBL/GenBank/DDBJ whole genome shotgun (WGS) entry which is preliminary data.</text>
</comment>
<proteinExistence type="predicted"/>
<protein>
    <submittedName>
        <fullName evidence="2">Uncharacterized protein</fullName>
    </submittedName>
</protein>
<reference evidence="2" key="1">
    <citation type="journal article" date="2021" name="Genome Biol. Evol.">
        <title>The assembled and annotated genome of the fairy-ring fungus Marasmius oreades.</title>
        <authorList>
            <person name="Hiltunen M."/>
            <person name="Ament-Velasquez S.L."/>
            <person name="Johannesson H."/>
        </authorList>
    </citation>
    <scope>NUCLEOTIDE SEQUENCE</scope>
    <source>
        <strain evidence="2">03SP1</strain>
    </source>
</reference>
<keyword evidence="3" id="KW-1185">Reference proteome</keyword>
<dbReference type="KEGG" id="more:E1B28_012951"/>
<feature type="region of interest" description="Disordered" evidence="1">
    <location>
        <begin position="17"/>
        <end position="96"/>
    </location>
</feature>
<gene>
    <name evidence="2" type="ORF">E1B28_012951</name>
</gene>
<feature type="compositionally biased region" description="Pro residues" evidence="1">
    <location>
        <begin position="162"/>
        <end position="172"/>
    </location>
</feature>